<organism evidence="2 3">
    <name type="scientific">Allokutzneria multivorans</name>
    <dbReference type="NCBI Taxonomy" id="1142134"/>
    <lineage>
        <taxon>Bacteria</taxon>
        <taxon>Bacillati</taxon>
        <taxon>Actinomycetota</taxon>
        <taxon>Actinomycetes</taxon>
        <taxon>Pseudonocardiales</taxon>
        <taxon>Pseudonocardiaceae</taxon>
        <taxon>Allokutzneria</taxon>
    </lineage>
</organism>
<accession>A0ABP7QVD2</accession>
<keyword evidence="1" id="KW-1133">Transmembrane helix</keyword>
<feature type="transmembrane region" description="Helical" evidence="1">
    <location>
        <begin position="44"/>
        <end position="62"/>
    </location>
</feature>
<name>A0ABP7QVD2_9PSEU</name>
<comment type="caution">
    <text evidence="2">The sequence shown here is derived from an EMBL/GenBank/DDBJ whole genome shotgun (WGS) entry which is preliminary data.</text>
</comment>
<dbReference type="EMBL" id="BAABAL010000003">
    <property type="protein sequence ID" value="GAA3987932.1"/>
    <property type="molecule type" value="Genomic_DNA"/>
</dbReference>
<dbReference type="RefSeq" id="WP_344870587.1">
    <property type="nucleotide sequence ID" value="NZ_BAABAL010000003.1"/>
</dbReference>
<protein>
    <recommendedName>
        <fullName evidence="4">Nudix hydrolase domain-containing protein</fullName>
    </recommendedName>
</protein>
<evidence type="ECO:0000313" key="3">
    <source>
        <dbReference type="Proteomes" id="UP001501747"/>
    </source>
</evidence>
<sequence length="405" mass="44149">MPPKLLSRTRTRTDYVTFLLAREWPVLLSASGVVLGAVTLLPSAFGFVLSVVALLLGTITLVRDVRLLNARWSAYDFSAIAAPFPTAELPAPLSYPEAQYLHIPNRGTVLVSPAMDRALLDRRFRIEIDEERYRLPARLRATAPHVLPLQARGRLLFNGIVLGMHGEPLPGNESEPGVIRLHQARFFDGQCSNEVCAFRITESATGVEHDLRRRELIDSSGHVRALSASTLADLVGASTVAMTSDGFLLAVVQSERNSASPRLLAPSGSGTLEPRDAQDDDLTVVIRTAMERELLEETGVRRAEVLDTRVLGFGRWMERGAKPEFFGLTKLSASSDEIRGRKPVRAERLYSSSQVLVELDLAALGADLLAGHDLVAAPSLPPRIRDDGSVPLLMGIRAAALWIAS</sequence>
<evidence type="ECO:0000313" key="2">
    <source>
        <dbReference type="EMBL" id="GAA3987932.1"/>
    </source>
</evidence>
<evidence type="ECO:0000256" key="1">
    <source>
        <dbReference type="SAM" id="Phobius"/>
    </source>
</evidence>
<evidence type="ECO:0008006" key="4">
    <source>
        <dbReference type="Google" id="ProtNLM"/>
    </source>
</evidence>
<proteinExistence type="predicted"/>
<keyword evidence="1" id="KW-0472">Membrane</keyword>
<keyword evidence="1" id="KW-0812">Transmembrane</keyword>
<gene>
    <name evidence="2" type="ORF">GCM10022247_02830</name>
</gene>
<keyword evidence="3" id="KW-1185">Reference proteome</keyword>
<reference evidence="3" key="1">
    <citation type="journal article" date="2019" name="Int. J. Syst. Evol. Microbiol.">
        <title>The Global Catalogue of Microorganisms (GCM) 10K type strain sequencing project: providing services to taxonomists for standard genome sequencing and annotation.</title>
        <authorList>
            <consortium name="The Broad Institute Genomics Platform"/>
            <consortium name="The Broad Institute Genome Sequencing Center for Infectious Disease"/>
            <person name="Wu L."/>
            <person name="Ma J."/>
        </authorList>
    </citation>
    <scope>NUCLEOTIDE SEQUENCE [LARGE SCALE GENOMIC DNA]</scope>
    <source>
        <strain evidence="3">JCM 17342</strain>
    </source>
</reference>
<dbReference type="Proteomes" id="UP001501747">
    <property type="component" value="Unassembled WGS sequence"/>
</dbReference>